<dbReference type="PANTHER" id="PTHR34220">
    <property type="entry name" value="SENSOR HISTIDINE KINASE YPDA"/>
    <property type="match status" value="1"/>
</dbReference>
<dbReference type="AlphaFoldDB" id="A0A7C9FZQ5"/>
<protein>
    <submittedName>
        <fullName evidence="3">Sensor histidine kinase</fullName>
    </submittedName>
</protein>
<feature type="transmembrane region" description="Helical" evidence="1">
    <location>
        <begin position="88"/>
        <end position="109"/>
    </location>
</feature>
<dbReference type="Gene3D" id="3.30.565.10">
    <property type="entry name" value="Histidine kinase-like ATPase, C-terminal domain"/>
    <property type="match status" value="1"/>
</dbReference>
<feature type="transmembrane region" description="Helical" evidence="1">
    <location>
        <begin position="270"/>
        <end position="294"/>
    </location>
</feature>
<organism evidence="3 4">
    <name type="scientific">Salmonirosea aquatica</name>
    <dbReference type="NCBI Taxonomy" id="2654236"/>
    <lineage>
        <taxon>Bacteria</taxon>
        <taxon>Pseudomonadati</taxon>
        <taxon>Bacteroidota</taxon>
        <taxon>Cytophagia</taxon>
        <taxon>Cytophagales</taxon>
        <taxon>Spirosomataceae</taxon>
        <taxon>Salmonirosea</taxon>
    </lineage>
</organism>
<dbReference type="GO" id="GO:0000155">
    <property type="term" value="F:phosphorelay sensor kinase activity"/>
    <property type="evidence" value="ECO:0007669"/>
    <property type="project" value="InterPro"/>
</dbReference>
<feature type="domain" description="Signal transduction histidine kinase internal region" evidence="2">
    <location>
        <begin position="317"/>
        <end position="393"/>
    </location>
</feature>
<feature type="transmembrane region" description="Helical" evidence="1">
    <location>
        <begin position="183"/>
        <end position="202"/>
    </location>
</feature>
<comment type="caution">
    <text evidence="3">The sequence shown here is derived from an EMBL/GenBank/DDBJ whole genome shotgun (WGS) entry which is preliminary data.</text>
</comment>
<feature type="transmembrane region" description="Helical" evidence="1">
    <location>
        <begin position="242"/>
        <end position="264"/>
    </location>
</feature>
<evidence type="ECO:0000313" key="4">
    <source>
        <dbReference type="Proteomes" id="UP000479293"/>
    </source>
</evidence>
<keyword evidence="1" id="KW-0472">Membrane</keyword>
<reference evidence="3 4" key="1">
    <citation type="submission" date="2019-10" db="EMBL/GenBank/DDBJ databases">
        <title>Draft Genome Sequence of Cytophagaceae sp. SJW1-29.</title>
        <authorList>
            <person name="Choi A."/>
        </authorList>
    </citation>
    <scope>NUCLEOTIDE SEQUENCE [LARGE SCALE GENOMIC DNA]</scope>
    <source>
        <strain evidence="3 4">SJW1-29</strain>
    </source>
</reference>
<proteinExistence type="predicted"/>
<feature type="transmembrane region" description="Helical" evidence="1">
    <location>
        <begin position="142"/>
        <end position="162"/>
    </location>
</feature>
<name>A0A7C9FZQ5_9BACT</name>
<sequence>MIELLKRPDTVRKAEVGVAAFVYLFLVFFLLTGGLGDTPKYQFDQVRLPFGYYENYLFPNLVRYTVLFGAFLLLHLRVIPRLLRREEVFSHAVFTFLIFLGMGLVLGVADTYRRYYLYGTPLAEDASYSEGAFYGIVFRDSFVDGFILIVMVAVYNILRHLALRLLAEPDSIPPRYRPVTRDGLGALAVWFASLVLLLLAQVPGELVLGWGTIIPTGTALYGLAFFRLIPASLGKKRPPLAYLLRIVLTLVASVVPLFLLLTALSNDAETALGITSFAAVCHLVITAPLAWVLFGRYARGNEELFVLKKELGQTHANVDFLRSQINPHFLFNALNTIYGTAIQEKAERTSEGIEKLGDMMRFMLQENMQEKIPLVREVEYLTNYVSLQKLRTDPNPSIRVQVEIQPPLHPVQIAPMLLIPFVENAFKHGISFREPSHIVISLEVREGTLDFDVHNSRHTRQGSDPEKDHSGIGLPNVRQRLQLLYPGRHELMIRETAREFFVHLTLRLQ</sequence>
<feature type="transmembrane region" description="Helical" evidence="1">
    <location>
        <begin position="208"/>
        <end position="230"/>
    </location>
</feature>
<evidence type="ECO:0000256" key="1">
    <source>
        <dbReference type="SAM" id="Phobius"/>
    </source>
</evidence>
<dbReference type="InterPro" id="IPR036890">
    <property type="entry name" value="HATPase_C_sf"/>
</dbReference>
<dbReference type="PANTHER" id="PTHR34220:SF7">
    <property type="entry name" value="SENSOR HISTIDINE KINASE YPDA"/>
    <property type="match status" value="1"/>
</dbReference>
<keyword evidence="4" id="KW-1185">Reference proteome</keyword>
<keyword evidence="3" id="KW-0418">Kinase</keyword>
<keyword evidence="1" id="KW-0812">Transmembrane</keyword>
<dbReference type="GO" id="GO:0016020">
    <property type="term" value="C:membrane"/>
    <property type="evidence" value="ECO:0007669"/>
    <property type="project" value="InterPro"/>
</dbReference>
<dbReference type="Pfam" id="PF06580">
    <property type="entry name" value="His_kinase"/>
    <property type="match status" value="1"/>
</dbReference>
<feature type="transmembrane region" description="Helical" evidence="1">
    <location>
        <begin position="56"/>
        <end position="76"/>
    </location>
</feature>
<dbReference type="RefSeq" id="WP_152766772.1">
    <property type="nucleotide sequence ID" value="NZ_WHLY01000004.1"/>
</dbReference>
<dbReference type="Proteomes" id="UP000479293">
    <property type="component" value="Unassembled WGS sequence"/>
</dbReference>
<keyword evidence="1" id="KW-1133">Transmembrane helix</keyword>
<accession>A0A7C9FZQ5</accession>
<feature type="transmembrane region" description="Helical" evidence="1">
    <location>
        <begin position="16"/>
        <end position="36"/>
    </location>
</feature>
<evidence type="ECO:0000313" key="3">
    <source>
        <dbReference type="EMBL" id="MPR37353.1"/>
    </source>
</evidence>
<keyword evidence="3" id="KW-0808">Transferase</keyword>
<dbReference type="EMBL" id="WHLY01000004">
    <property type="protein sequence ID" value="MPR37353.1"/>
    <property type="molecule type" value="Genomic_DNA"/>
</dbReference>
<dbReference type="InterPro" id="IPR050640">
    <property type="entry name" value="Bact_2-comp_sensor_kinase"/>
</dbReference>
<dbReference type="SUPFAM" id="SSF55874">
    <property type="entry name" value="ATPase domain of HSP90 chaperone/DNA topoisomerase II/histidine kinase"/>
    <property type="match status" value="1"/>
</dbReference>
<gene>
    <name evidence="3" type="ORF">GBK04_29510</name>
</gene>
<evidence type="ECO:0000259" key="2">
    <source>
        <dbReference type="Pfam" id="PF06580"/>
    </source>
</evidence>
<dbReference type="InterPro" id="IPR010559">
    <property type="entry name" value="Sig_transdc_His_kin_internal"/>
</dbReference>